<dbReference type="Proteomes" id="UP000030902">
    <property type="component" value="Chromosome"/>
</dbReference>
<keyword evidence="1" id="KW-1133">Transmembrane helix</keyword>
<protein>
    <submittedName>
        <fullName evidence="2">Uncharacterized protein</fullName>
    </submittedName>
</protein>
<evidence type="ECO:0000256" key="1">
    <source>
        <dbReference type="SAM" id="Phobius"/>
    </source>
</evidence>
<dbReference type="RefSeq" id="WP_039326708.1">
    <property type="nucleotide sequence ID" value="NZ_CP007496.1"/>
</dbReference>
<dbReference type="AlphaFoldDB" id="A0A6S4GU78"/>
<organism evidence="2 3">
    <name type="scientific">Candidatus Nanosynbacter lyticus</name>
    <dbReference type="NCBI Taxonomy" id="2093824"/>
    <lineage>
        <taxon>Bacteria</taxon>
        <taxon>Candidatus Saccharimonadota</taxon>
        <taxon>Candidatus Saccharimonadia</taxon>
        <taxon>Candidatus Nanosynbacterales</taxon>
        <taxon>Candidatus Nanosynbacteraceae</taxon>
        <taxon>Candidatus Nanosynbacter</taxon>
    </lineage>
</organism>
<sequence length="123" mass="12873">MTKRNIIISIFIATVIAGSVFIPRIALAANCGGAETSVISCEGEGSTAIINIIKQVIKILTAGVGVAAFGAVVYGAFLYTTSEGSPDKVKKAREVWMNTVIGLLMFAFMVAITNFIIPGGVFN</sequence>
<feature type="transmembrane region" description="Helical" evidence="1">
    <location>
        <begin position="52"/>
        <end position="74"/>
    </location>
</feature>
<dbReference type="InterPro" id="IPR043993">
    <property type="entry name" value="T4SS_pilin"/>
</dbReference>
<keyword evidence="1" id="KW-0472">Membrane</keyword>
<gene>
    <name evidence="2" type="ORF">TM7x_00075</name>
</gene>
<evidence type="ECO:0000313" key="3">
    <source>
        <dbReference type="Proteomes" id="UP000030902"/>
    </source>
</evidence>
<reference evidence="2 3" key="1">
    <citation type="journal article" date="2015" name="Proc. Natl. Acad. Sci. U.S.A.">
        <title>Cultivation of a human-associated TM7 phylotype reveals a reduced genome and epibiotic parasitic lifestyle.</title>
        <authorList>
            <person name="He X."/>
            <person name="McLean J.S."/>
            <person name="Edlund A."/>
            <person name="Yooseph S."/>
            <person name="Hall A.P."/>
            <person name="Liu S.Y."/>
            <person name="Dorrestein P.C."/>
            <person name="Esquenazi E."/>
            <person name="Hunter R.C."/>
            <person name="Cheng G."/>
            <person name="Nelson K.E."/>
            <person name="Lux R."/>
            <person name="Shi W."/>
        </authorList>
    </citation>
    <scope>NUCLEOTIDE SEQUENCE [LARGE SCALE GENOMIC DNA]</scope>
    <source>
        <strain evidence="2 3">TM7x</strain>
    </source>
</reference>
<proteinExistence type="predicted"/>
<keyword evidence="1" id="KW-0812">Transmembrane</keyword>
<dbReference type="KEGG" id="sox:TM7x_00075"/>
<evidence type="ECO:0000313" key="2">
    <source>
        <dbReference type="EMBL" id="AJA06681.1"/>
    </source>
</evidence>
<accession>A0A6S4GU78</accession>
<dbReference type="EMBL" id="CP007496">
    <property type="protein sequence ID" value="AJA06681.1"/>
    <property type="molecule type" value="Genomic_DNA"/>
</dbReference>
<name>A0A6S4GU78_9BACT</name>
<keyword evidence="3" id="KW-1185">Reference proteome</keyword>
<feature type="transmembrane region" description="Helical" evidence="1">
    <location>
        <begin position="95"/>
        <end position="117"/>
    </location>
</feature>
<dbReference type="Pfam" id="PF18895">
    <property type="entry name" value="T4SS_pilin"/>
    <property type="match status" value="1"/>
</dbReference>